<name>A0ABQ6GYY5_9GAMM</name>
<dbReference type="RefSeq" id="WP_284246662.1">
    <property type="nucleotide sequence ID" value="NZ_BSST01000002.1"/>
</dbReference>
<dbReference type="Proteomes" id="UP001157186">
    <property type="component" value="Unassembled WGS sequence"/>
</dbReference>
<evidence type="ECO:0000313" key="2">
    <source>
        <dbReference type="EMBL" id="GLX80542.1"/>
    </source>
</evidence>
<dbReference type="EMBL" id="BSST01000002">
    <property type="protein sequence ID" value="GLX80542.1"/>
    <property type="molecule type" value="Genomic_DNA"/>
</dbReference>
<accession>A0ABQ6GYY5</accession>
<keyword evidence="1" id="KW-0812">Transmembrane</keyword>
<evidence type="ECO:0008006" key="4">
    <source>
        <dbReference type="Google" id="ProtNLM"/>
    </source>
</evidence>
<sequence length="80" mass="8872">MDSTLLIIAATLAVINVLVSIFLFTRDDLEKFQKIAQTVIVWLVPFVGALVMWLFNKSQVINKPKSKAPLGGGSPYEHID</sequence>
<gene>
    <name evidence="2" type="ORF">tinsulaeT_38820</name>
</gene>
<protein>
    <recommendedName>
        <fullName evidence="4">Cardiolipin synthase N-terminal domain-containing protein</fullName>
    </recommendedName>
</protein>
<organism evidence="2 3">
    <name type="scientific">Thalassotalea insulae</name>
    <dbReference type="NCBI Taxonomy" id="2056778"/>
    <lineage>
        <taxon>Bacteria</taxon>
        <taxon>Pseudomonadati</taxon>
        <taxon>Pseudomonadota</taxon>
        <taxon>Gammaproteobacteria</taxon>
        <taxon>Alteromonadales</taxon>
        <taxon>Colwelliaceae</taxon>
        <taxon>Thalassotalea</taxon>
    </lineage>
</organism>
<proteinExistence type="predicted"/>
<comment type="caution">
    <text evidence="2">The sequence shown here is derived from an EMBL/GenBank/DDBJ whole genome shotgun (WGS) entry which is preliminary data.</text>
</comment>
<evidence type="ECO:0000313" key="3">
    <source>
        <dbReference type="Proteomes" id="UP001157186"/>
    </source>
</evidence>
<keyword evidence="1" id="KW-0472">Membrane</keyword>
<reference evidence="2 3" key="1">
    <citation type="submission" date="2023-03" db="EMBL/GenBank/DDBJ databases">
        <title>Draft genome sequence of Thalassotalea insulae KCTC 62186T.</title>
        <authorList>
            <person name="Sawabe T."/>
        </authorList>
    </citation>
    <scope>NUCLEOTIDE SEQUENCE [LARGE SCALE GENOMIC DNA]</scope>
    <source>
        <strain evidence="2 3">KCTC 62186</strain>
    </source>
</reference>
<keyword evidence="1" id="KW-1133">Transmembrane helix</keyword>
<feature type="transmembrane region" description="Helical" evidence="1">
    <location>
        <begin position="36"/>
        <end position="55"/>
    </location>
</feature>
<evidence type="ECO:0000256" key="1">
    <source>
        <dbReference type="SAM" id="Phobius"/>
    </source>
</evidence>
<keyword evidence="3" id="KW-1185">Reference proteome</keyword>
<feature type="transmembrane region" description="Helical" evidence="1">
    <location>
        <begin position="6"/>
        <end position="24"/>
    </location>
</feature>